<dbReference type="InterPro" id="IPR010506">
    <property type="entry name" value="DMAP1-bd"/>
</dbReference>
<dbReference type="EMBL" id="CAJVPV010000068">
    <property type="protein sequence ID" value="CAG8440959.1"/>
    <property type="molecule type" value="Genomic_DNA"/>
</dbReference>
<dbReference type="Pfam" id="PF24919">
    <property type="entry name" value="Mug62"/>
    <property type="match status" value="1"/>
</dbReference>
<gene>
    <name evidence="3" type="ORF">AMORRO_LOCUS278</name>
</gene>
<dbReference type="OrthoDB" id="69964at2759"/>
<sequence>MNIDIRSLPPEFQSRLLGLERELRDGDITEKGYEKKKNAILEECRRQYASPSFSSGGDPSFKSGSGYYNNNSPRASYQSVQSTGYIDQGSQFVQSGRMPQRPPLPPTNLAYTTTPQRPPSHNPNMVLQRSQQTVSLDIDRTRNPNSAHVRTQSVDQIHRSHQLRQQPHALTSSSYGPQVFNKQPIQPHYRPLSGGPTGQQRPHFYPTGQQQFVSYARPIQPSFQSRPTMPQIRPPVGELSGMPNSSGVISKAYPAVLNENGRQSLDVNDTMRDYERFQDDNVSIRSNIMGIVNPDMPRFGGFTQPVDNPGRNAGNRMSLYNSRVFSDTQENLSTSLDVNISKLAGKQFMPFEPRDIPFENLDPLDPTRSLDSFTDIASILRYRGKTTPKKNAFIVVDQKGRETGVWTWEKLQLRAEKLGQIILRESGLVKGDRVALIYRKNEILEFLVALYGCFIAGVVAVPINAVEEFKELLFILDSTEAKLALTTEHNHKVFVRELSLQNKELPTNIGWWKTNEFGSVNVKKGDELDSINCTELAYIEYTKSPNGELKGVAISHKTIIAQCTSMRASAVDTRIREQMIKYSKMKSENFTLGKKGDEGASVNYADIVLTYLEPRQQVGLIIGALWGVYCGNTTIFLGSLGPDVPGLWVNFIFKYQVTIALADYPGLNPIVASFKSDPGATLHFYKKTTPNLQSLRFLFIDSLTVDTESNQNIIDNLLTPLNCMYPKDVLTPLSSLPEHGGMILSFGDLLGVMGLDERIEGERGVKEFLLDRETLKENKVIAIAEEENKSIKSVMKVGAFGFVMPEATIAVVDPETTALCLPNTVGEIWVDSPSLSGGFWSLPKLTEFIFHAKPIFVPADTMKPEYLEQEFLRTGLLGALISGQLVIFGLYEHRIRQSIESPQQKAPVKLVSLYSGSRKYCSEEDQCVMIEVYTNDQNLPVLIAETNLPLDRLPNLSDNIHGLLYENHGLRLYCLSLCQQGSLPRSWKNGKKLINAILCKKAFEVGKLNVMHVQTWVEETITNIPVGDDDVAGIWGPVAMAARHELNNGITRRPQFSRVGSPNEVKDERTGQNMLTFRSIVDVLLWRTENMPDGDAYKVLDIRGKELGLSWKKLNNRIATFANYMLKKGLKSGDHVLLMFPQGLDFVCSVYACMVLGIIAIPMDRIEQSRAGEDIPSMMGLIEDFKINYIILNTETENTFKGKTIQNYIKSQNGGIARLPQFLNVSKAPKFTKLLSEANYVMREEWINQNWTAIVMCYFNAEQRRSCVKLGHDTLLALCKVQKATCKLTSNKAVLGCVRGCSGIGFVHTCLLGAYLGSPTILITPYDYSVNPLIWFETLSRYKIKDSYTTFPMLQHAISCFEGDAFKSFSLQHLKNLMLPIESRPNVNLFKQVIKTFLPNRLDDMSLNYVYGNQANPMLTTRSYMCIEPIELYLDLKSLRRGIIKIVDPEEEPFGVLIQDCGMVPVSTQIVIVHPETRRPCLTNEFGEIWVSSDANAKSSYGSNDPLERERFSARVDGGISLGIDPRTTHLRTGDLGFLHTVHRPAGENNTMVEFQCLFVLGPIAETFEVNGLMHFPVDIEFTVERCHNMSPPSLIAPDGCVVFQANNETVCVVEVRSTEGILNLVPCILNTILDEHQFIIDVIVFIVQGSLPKSRLGEKQRAKVMSNWISGHLPTLYVHHVKQTKYVQEHHVTANFLSSYINDITLHDDTLPPNNV</sequence>
<organism evidence="3 4">
    <name type="scientific">Acaulospora morrowiae</name>
    <dbReference type="NCBI Taxonomy" id="94023"/>
    <lineage>
        <taxon>Eukaryota</taxon>
        <taxon>Fungi</taxon>
        <taxon>Fungi incertae sedis</taxon>
        <taxon>Mucoromycota</taxon>
        <taxon>Glomeromycotina</taxon>
        <taxon>Glomeromycetes</taxon>
        <taxon>Diversisporales</taxon>
        <taxon>Acaulosporaceae</taxon>
        <taxon>Acaulospora</taxon>
    </lineage>
</organism>
<dbReference type="PANTHER" id="PTHR22754">
    <property type="entry name" value="DISCO-INTERACTING PROTEIN 2 DIP2 -RELATED"/>
    <property type="match status" value="1"/>
</dbReference>
<dbReference type="InterPro" id="IPR000873">
    <property type="entry name" value="AMP-dep_synth/lig_dom"/>
</dbReference>
<dbReference type="Proteomes" id="UP000789342">
    <property type="component" value="Unassembled WGS sequence"/>
</dbReference>
<dbReference type="Gene3D" id="3.30.300.30">
    <property type="match status" value="1"/>
</dbReference>
<accession>A0A9N8YLC6</accession>
<reference evidence="3" key="1">
    <citation type="submission" date="2021-06" db="EMBL/GenBank/DDBJ databases">
        <authorList>
            <person name="Kallberg Y."/>
            <person name="Tangrot J."/>
            <person name="Rosling A."/>
        </authorList>
    </citation>
    <scope>NUCLEOTIDE SEQUENCE</scope>
    <source>
        <strain evidence="3">CL551</strain>
    </source>
</reference>
<dbReference type="InterPro" id="IPR056881">
    <property type="entry name" value="Mug62_dom"/>
</dbReference>
<dbReference type="GO" id="GO:0005829">
    <property type="term" value="C:cytosol"/>
    <property type="evidence" value="ECO:0007669"/>
    <property type="project" value="TreeGrafter"/>
</dbReference>
<feature type="region of interest" description="Disordered" evidence="1">
    <location>
        <begin position="49"/>
        <end position="121"/>
    </location>
</feature>
<dbReference type="Pfam" id="PF23024">
    <property type="entry name" value="AMP-dom_DIP2-like"/>
    <property type="match status" value="1"/>
</dbReference>
<dbReference type="Pfam" id="PF06464">
    <property type="entry name" value="DMAP_binding"/>
    <property type="match status" value="1"/>
</dbReference>
<keyword evidence="4" id="KW-1185">Reference proteome</keyword>
<evidence type="ECO:0000259" key="2">
    <source>
        <dbReference type="PROSITE" id="PS51912"/>
    </source>
</evidence>
<comment type="caution">
    <text evidence="3">The sequence shown here is derived from an EMBL/GenBank/DDBJ whole genome shotgun (WGS) entry which is preliminary data.</text>
</comment>
<protein>
    <submittedName>
        <fullName evidence="3">8893_t:CDS:1</fullName>
    </submittedName>
</protein>
<dbReference type="Gene3D" id="3.40.50.12780">
    <property type="entry name" value="N-terminal domain of ligase-like"/>
    <property type="match status" value="3"/>
</dbReference>
<dbReference type="SUPFAM" id="SSF56801">
    <property type="entry name" value="Acetyl-CoA synthetase-like"/>
    <property type="match status" value="2"/>
</dbReference>
<dbReference type="SMART" id="SM01137">
    <property type="entry name" value="DMAP_binding"/>
    <property type="match status" value="1"/>
</dbReference>
<proteinExistence type="predicted"/>
<evidence type="ECO:0000256" key="1">
    <source>
        <dbReference type="SAM" id="MobiDB-lite"/>
    </source>
</evidence>
<dbReference type="InterPro" id="IPR042099">
    <property type="entry name" value="ANL_N_sf"/>
</dbReference>
<feature type="domain" description="DMAP1-binding" evidence="2">
    <location>
        <begin position="4"/>
        <end position="108"/>
    </location>
</feature>
<dbReference type="InterPro" id="IPR025110">
    <property type="entry name" value="AMP-bd_C"/>
</dbReference>
<evidence type="ECO:0000313" key="3">
    <source>
        <dbReference type="EMBL" id="CAG8440959.1"/>
    </source>
</evidence>
<dbReference type="Pfam" id="PF00501">
    <property type="entry name" value="AMP-binding"/>
    <property type="match status" value="2"/>
</dbReference>
<dbReference type="PROSITE" id="PS51912">
    <property type="entry name" value="DMAP1_BIND"/>
    <property type="match status" value="1"/>
</dbReference>
<name>A0A9N8YLC6_9GLOM</name>
<dbReference type="InterPro" id="IPR045851">
    <property type="entry name" value="AMP-bd_C_sf"/>
</dbReference>
<dbReference type="PANTHER" id="PTHR22754:SF32">
    <property type="entry name" value="DISCO-INTERACTING PROTEIN 2"/>
    <property type="match status" value="1"/>
</dbReference>
<feature type="compositionally biased region" description="Polar residues" evidence="1">
    <location>
        <begin position="67"/>
        <end position="94"/>
    </location>
</feature>
<feature type="compositionally biased region" description="Low complexity" evidence="1">
    <location>
        <begin position="50"/>
        <end position="66"/>
    </location>
</feature>
<evidence type="ECO:0000313" key="4">
    <source>
        <dbReference type="Proteomes" id="UP000789342"/>
    </source>
</evidence>